<keyword evidence="5" id="KW-1185">Reference proteome</keyword>
<feature type="compositionally biased region" description="Basic and acidic residues" evidence="1">
    <location>
        <begin position="224"/>
        <end position="240"/>
    </location>
</feature>
<dbReference type="PROSITE" id="PS51272">
    <property type="entry name" value="SLH"/>
    <property type="match status" value="1"/>
</dbReference>
<reference evidence="4" key="1">
    <citation type="submission" date="2020-12" db="EMBL/GenBank/DDBJ databases">
        <authorList>
            <person name="Huq M.A."/>
        </authorList>
    </citation>
    <scope>NUCLEOTIDE SEQUENCE</scope>
    <source>
        <strain evidence="4">MAHUQ-46</strain>
    </source>
</reference>
<feature type="chain" id="PRO_5038514184" evidence="2">
    <location>
        <begin position="24"/>
        <end position="481"/>
    </location>
</feature>
<dbReference type="AlphaFoldDB" id="A0A934J6H3"/>
<dbReference type="Proteomes" id="UP000640274">
    <property type="component" value="Unassembled WGS sequence"/>
</dbReference>
<evidence type="ECO:0000256" key="1">
    <source>
        <dbReference type="SAM" id="MobiDB-lite"/>
    </source>
</evidence>
<comment type="caution">
    <text evidence="4">The sequence shown here is derived from an EMBL/GenBank/DDBJ whole genome shotgun (WGS) entry which is preliminary data.</text>
</comment>
<dbReference type="Pfam" id="PF00395">
    <property type="entry name" value="SLH"/>
    <property type="match status" value="1"/>
</dbReference>
<dbReference type="Pfam" id="PF13287">
    <property type="entry name" value="Fn3_assoc"/>
    <property type="match status" value="1"/>
</dbReference>
<feature type="domain" description="SLH" evidence="3">
    <location>
        <begin position="96"/>
        <end position="159"/>
    </location>
</feature>
<accession>A0A934J6H3</accession>
<dbReference type="InterPro" id="IPR026876">
    <property type="entry name" value="Fn3_assoc_repeat"/>
</dbReference>
<evidence type="ECO:0000259" key="3">
    <source>
        <dbReference type="PROSITE" id="PS51272"/>
    </source>
</evidence>
<sequence>MRKKFVGLLMAVLLCFHFSVSFAVGATKTSADFTDLKDLDAKTKAKFDAMISAGVFDGVGDDKFGLKDEMNRAQFAKVAALIFDLKVDTSVTTSSFKDVKADDPANGYALPFIEAVKAAGITDGYGAGVYNPAGKVTKEQLATFLIRGLDMKENAMATPGVNDSTVSDWAKGYVALALELKLLDNGADLKFGGQTNATRDLLLTGAYEAKGHYVAQVEQVEQKTKEEEEKKEKEKKKQEEQSWYPTSPPVQVILETPTALPAGGAVVSNTQVSLSATGGATIYYTTDGSTPTRTNGLVYSVPIVVDRAMTVKAIAVQNGKRDSSIMSASYTINVPKSALDLINEASESGNWTDVNVTTFGDAGVTDVIPEHLDAIKIALEIDSTPYPRTLSQIQAIVSQTIETLMVTAIYDYLNPFGGESPPTLQVFALAGITGVTASNLAEILDELSWAYQDSRSGQYGTTPMSTKQDIQNVVDRLLIQP</sequence>
<evidence type="ECO:0000313" key="5">
    <source>
        <dbReference type="Proteomes" id="UP000640274"/>
    </source>
</evidence>
<name>A0A934J6H3_9BACL</name>
<proteinExistence type="predicted"/>
<evidence type="ECO:0000313" key="4">
    <source>
        <dbReference type="EMBL" id="MBJ6362629.1"/>
    </source>
</evidence>
<gene>
    <name evidence="4" type="ORF">JFN88_15520</name>
</gene>
<dbReference type="EMBL" id="JAELUP010000086">
    <property type="protein sequence ID" value="MBJ6362629.1"/>
    <property type="molecule type" value="Genomic_DNA"/>
</dbReference>
<evidence type="ECO:0000256" key="2">
    <source>
        <dbReference type="SAM" id="SignalP"/>
    </source>
</evidence>
<organism evidence="4 5">
    <name type="scientific">Paenibacillus roseus</name>
    <dbReference type="NCBI Taxonomy" id="2798579"/>
    <lineage>
        <taxon>Bacteria</taxon>
        <taxon>Bacillati</taxon>
        <taxon>Bacillota</taxon>
        <taxon>Bacilli</taxon>
        <taxon>Bacillales</taxon>
        <taxon>Paenibacillaceae</taxon>
        <taxon>Paenibacillus</taxon>
    </lineage>
</organism>
<feature type="region of interest" description="Disordered" evidence="1">
    <location>
        <begin position="224"/>
        <end position="244"/>
    </location>
</feature>
<feature type="signal peptide" evidence="2">
    <location>
        <begin position="1"/>
        <end position="23"/>
    </location>
</feature>
<dbReference type="InterPro" id="IPR001119">
    <property type="entry name" value="SLH_dom"/>
</dbReference>
<keyword evidence="2" id="KW-0732">Signal</keyword>
<dbReference type="RefSeq" id="WP_199020175.1">
    <property type="nucleotide sequence ID" value="NZ_JAELUP010000086.1"/>
</dbReference>
<protein>
    <submittedName>
        <fullName evidence="4">Chitobiase/beta-hexosaminidase C-terminal domain-containing protein</fullName>
    </submittedName>
</protein>